<protein>
    <submittedName>
        <fullName evidence="1">Uncharacterized protein</fullName>
    </submittedName>
</protein>
<dbReference type="AlphaFoldDB" id="X1QV94"/>
<dbReference type="EMBL" id="BARW01001107">
    <property type="protein sequence ID" value="GAI72188.1"/>
    <property type="molecule type" value="Genomic_DNA"/>
</dbReference>
<sequence>MNIQSVVAALRCKDLPKALEHAALAMDIEEEELQQPHWLPLIQGAVSYTDLSE</sequence>
<gene>
    <name evidence="1" type="ORF">S12H4_03793</name>
</gene>
<name>X1QV94_9ZZZZ</name>
<proteinExistence type="predicted"/>
<comment type="caution">
    <text evidence="1">The sequence shown here is derived from an EMBL/GenBank/DDBJ whole genome shotgun (WGS) entry which is preliminary data.</text>
</comment>
<feature type="non-terminal residue" evidence="1">
    <location>
        <position position="53"/>
    </location>
</feature>
<organism evidence="1">
    <name type="scientific">marine sediment metagenome</name>
    <dbReference type="NCBI Taxonomy" id="412755"/>
    <lineage>
        <taxon>unclassified sequences</taxon>
        <taxon>metagenomes</taxon>
        <taxon>ecological metagenomes</taxon>
    </lineage>
</organism>
<accession>X1QV94</accession>
<evidence type="ECO:0000313" key="1">
    <source>
        <dbReference type="EMBL" id="GAI72188.1"/>
    </source>
</evidence>
<reference evidence="1" key="1">
    <citation type="journal article" date="2014" name="Front. Microbiol.">
        <title>High frequency of phylogenetically diverse reductive dehalogenase-homologous genes in deep subseafloor sedimentary metagenomes.</title>
        <authorList>
            <person name="Kawai M."/>
            <person name="Futagami T."/>
            <person name="Toyoda A."/>
            <person name="Takaki Y."/>
            <person name="Nishi S."/>
            <person name="Hori S."/>
            <person name="Arai W."/>
            <person name="Tsubouchi T."/>
            <person name="Morono Y."/>
            <person name="Uchiyama I."/>
            <person name="Ito T."/>
            <person name="Fujiyama A."/>
            <person name="Inagaki F."/>
            <person name="Takami H."/>
        </authorList>
    </citation>
    <scope>NUCLEOTIDE SEQUENCE</scope>
    <source>
        <strain evidence="1">Expedition CK06-06</strain>
    </source>
</reference>